<accession>A0A2M4B0C5</accession>
<protein>
    <submittedName>
        <fullName evidence="1">Putative transposase</fullName>
    </submittedName>
</protein>
<name>A0A2M4B0C5_9DIPT</name>
<organism evidence="1">
    <name type="scientific">Anopheles triannulatus</name>
    <dbReference type="NCBI Taxonomy" id="58253"/>
    <lineage>
        <taxon>Eukaryota</taxon>
        <taxon>Metazoa</taxon>
        <taxon>Ecdysozoa</taxon>
        <taxon>Arthropoda</taxon>
        <taxon>Hexapoda</taxon>
        <taxon>Insecta</taxon>
        <taxon>Pterygota</taxon>
        <taxon>Neoptera</taxon>
        <taxon>Endopterygota</taxon>
        <taxon>Diptera</taxon>
        <taxon>Nematocera</taxon>
        <taxon>Culicoidea</taxon>
        <taxon>Culicidae</taxon>
        <taxon>Anophelinae</taxon>
        <taxon>Anopheles</taxon>
    </lineage>
</organism>
<proteinExistence type="predicted"/>
<reference evidence="1" key="1">
    <citation type="submission" date="2018-01" db="EMBL/GenBank/DDBJ databases">
        <title>An insight into the sialome of Amazonian anophelines.</title>
        <authorList>
            <person name="Ribeiro J.M."/>
            <person name="Scarpassa V."/>
            <person name="Calvo E."/>
        </authorList>
    </citation>
    <scope>NUCLEOTIDE SEQUENCE</scope>
    <source>
        <tissue evidence="1">Salivary glands</tissue>
    </source>
</reference>
<dbReference type="AlphaFoldDB" id="A0A2M4B0C5"/>
<evidence type="ECO:0000313" key="1">
    <source>
        <dbReference type="EMBL" id="MBW46489.1"/>
    </source>
</evidence>
<dbReference type="EMBL" id="GGFK01013168">
    <property type="protein sequence ID" value="MBW46489.1"/>
    <property type="molecule type" value="Transcribed_RNA"/>
</dbReference>
<sequence>MAKKELFLPKRQDILRLHGALDKRYSEIAHLTIINLNAVARVNQRFKYDGRGSNLAKNGRPSMCTDRMRRAFLTNRVEHN</sequence>